<proteinExistence type="predicted"/>
<dbReference type="Pfam" id="PF02617">
    <property type="entry name" value="ClpS"/>
    <property type="match status" value="1"/>
</dbReference>
<dbReference type="PANTHER" id="PTHR33473">
    <property type="entry name" value="ATP-DEPENDENT CLP PROTEASE ADAPTER PROTEIN CLPS1, CHLOROPLASTIC"/>
    <property type="match status" value="1"/>
</dbReference>
<name>A0A6U6GRI4_9STRA</name>
<feature type="domain" description="Adaptor protein ClpS core" evidence="3">
    <location>
        <begin position="107"/>
        <end position="171"/>
    </location>
</feature>
<dbReference type="AlphaFoldDB" id="A0A6U6GRI4"/>
<protein>
    <recommendedName>
        <fullName evidence="3">Adaptor protein ClpS core domain-containing protein</fullName>
    </recommendedName>
</protein>
<dbReference type="GO" id="GO:0006508">
    <property type="term" value="P:proteolysis"/>
    <property type="evidence" value="ECO:0007669"/>
    <property type="project" value="InterPro"/>
</dbReference>
<feature type="compositionally biased region" description="Basic and acidic residues" evidence="1">
    <location>
        <begin position="85"/>
        <end position="103"/>
    </location>
</feature>
<gene>
    <name evidence="4" type="ORF">OAUR00152_LOCUS25681</name>
    <name evidence="5" type="ORF">OAUR00152_LOCUS25682</name>
</gene>
<accession>A0A6U6GRI4</accession>
<sequence>MVRSLKVIGAVLSFVASTSGLASPRVSPRTSSLSSVWGGSSATVDDIRTVPCSALSAVHEPLTMMPATIERAPVKTGGGGPAVLDRPKVEERQSKSPEKERENVGNEAWEVRIYNDGMNTREFVARCLVQIVGLTEMTAYQTMMDAHQNGIAVVGRYVYERAEMYHEALKKNGIICDLVPVDEDA</sequence>
<dbReference type="InterPro" id="IPR022935">
    <property type="entry name" value="ClpS"/>
</dbReference>
<dbReference type="InterPro" id="IPR003769">
    <property type="entry name" value="ClpS_core"/>
</dbReference>
<feature type="signal peptide" evidence="2">
    <location>
        <begin position="1"/>
        <end position="20"/>
    </location>
</feature>
<dbReference type="PANTHER" id="PTHR33473:SF17">
    <property type="entry name" value="ATP-DEPENDENT CLP PROTEASE ADAPTER PROTEIN CLPS1, CHLOROPLASTIC"/>
    <property type="match status" value="1"/>
</dbReference>
<feature type="chain" id="PRO_5035586044" description="Adaptor protein ClpS core domain-containing protein" evidence="2">
    <location>
        <begin position="21"/>
        <end position="185"/>
    </location>
</feature>
<dbReference type="InterPro" id="IPR014719">
    <property type="entry name" value="Ribosomal_bL12_C/ClpS-like"/>
</dbReference>
<feature type="region of interest" description="Disordered" evidence="1">
    <location>
        <begin position="72"/>
        <end position="103"/>
    </location>
</feature>
<evidence type="ECO:0000256" key="1">
    <source>
        <dbReference type="SAM" id="MobiDB-lite"/>
    </source>
</evidence>
<keyword evidence="2" id="KW-0732">Signal</keyword>
<dbReference type="Gene3D" id="3.30.1390.10">
    <property type="match status" value="1"/>
</dbReference>
<evidence type="ECO:0000313" key="5">
    <source>
        <dbReference type="EMBL" id="CAE2258896.1"/>
    </source>
</evidence>
<dbReference type="EMBL" id="HBKQ01037216">
    <property type="protein sequence ID" value="CAE2258896.1"/>
    <property type="molecule type" value="Transcribed_RNA"/>
</dbReference>
<organism evidence="5">
    <name type="scientific">Odontella aurita</name>
    <dbReference type="NCBI Taxonomy" id="265563"/>
    <lineage>
        <taxon>Eukaryota</taxon>
        <taxon>Sar</taxon>
        <taxon>Stramenopiles</taxon>
        <taxon>Ochrophyta</taxon>
        <taxon>Bacillariophyta</taxon>
        <taxon>Mediophyceae</taxon>
        <taxon>Biddulphiophycidae</taxon>
        <taxon>Eupodiscales</taxon>
        <taxon>Odontellaceae</taxon>
        <taxon>Odontella</taxon>
    </lineage>
</organism>
<evidence type="ECO:0000256" key="2">
    <source>
        <dbReference type="SAM" id="SignalP"/>
    </source>
</evidence>
<evidence type="ECO:0000259" key="3">
    <source>
        <dbReference type="Pfam" id="PF02617"/>
    </source>
</evidence>
<dbReference type="EMBL" id="HBKQ01037215">
    <property type="protein sequence ID" value="CAE2258895.1"/>
    <property type="molecule type" value="Transcribed_RNA"/>
</dbReference>
<evidence type="ECO:0000313" key="4">
    <source>
        <dbReference type="EMBL" id="CAE2258895.1"/>
    </source>
</evidence>
<dbReference type="GO" id="GO:0030163">
    <property type="term" value="P:protein catabolic process"/>
    <property type="evidence" value="ECO:0007669"/>
    <property type="project" value="InterPro"/>
</dbReference>
<reference evidence="5" key="1">
    <citation type="submission" date="2021-01" db="EMBL/GenBank/DDBJ databases">
        <authorList>
            <person name="Corre E."/>
            <person name="Pelletier E."/>
            <person name="Niang G."/>
            <person name="Scheremetjew M."/>
            <person name="Finn R."/>
            <person name="Kale V."/>
            <person name="Holt S."/>
            <person name="Cochrane G."/>
            <person name="Meng A."/>
            <person name="Brown T."/>
            <person name="Cohen L."/>
        </authorList>
    </citation>
    <scope>NUCLEOTIDE SEQUENCE</scope>
    <source>
        <strain evidence="5">Isolate 1302-5</strain>
    </source>
</reference>
<dbReference type="SUPFAM" id="SSF54736">
    <property type="entry name" value="ClpS-like"/>
    <property type="match status" value="1"/>
</dbReference>